<evidence type="ECO:0000313" key="2">
    <source>
        <dbReference type="EMBL" id="HAF7989401.1"/>
    </source>
</evidence>
<dbReference type="Pfam" id="PF06440">
    <property type="entry name" value="DNA_pol3_theta"/>
    <property type="match status" value="1"/>
</dbReference>
<sequence>MHMSKWNIASFSKEDQDKVSVDKAAAAVAWQERMNRPVVPELAEREQPEHLRQYFHERLEVHRQNSQQLPRANAPEYNKPGDEQQK</sequence>
<gene>
    <name evidence="2" type="ORF">GND80_004271</name>
</gene>
<dbReference type="GO" id="GO:0003887">
    <property type="term" value="F:DNA-directed DNA polymerase activity"/>
    <property type="evidence" value="ECO:0007669"/>
    <property type="project" value="InterPro"/>
</dbReference>
<dbReference type="EMBL" id="DAAWID010000037">
    <property type="protein sequence ID" value="HAF7989401.1"/>
    <property type="molecule type" value="Genomic_DNA"/>
</dbReference>
<evidence type="ECO:0000256" key="1">
    <source>
        <dbReference type="SAM" id="MobiDB-lite"/>
    </source>
</evidence>
<comment type="caution">
    <text evidence="2">The sequence shown here is derived from an EMBL/GenBank/DDBJ whole genome shotgun (WGS) entry which is preliminary data.</text>
</comment>
<dbReference type="AlphaFoldDB" id="A0A753B4T8"/>
<dbReference type="GO" id="GO:0006260">
    <property type="term" value="P:DNA replication"/>
    <property type="evidence" value="ECO:0007669"/>
    <property type="project" value="InterPro"/>
</dbReference>
<dbReference type="GO" id="GO:0003677">
    <property type="term" value="F:DNA binding"/>
    <property type="evidence" value="ECO:0007669"/>
    <property type="project" value="InterPro"/>
</dbReference>
<feature type="region of interest" description="Disordered" evidence="1">
    <location>
        <begin position="1"/>
        <end position="20"/>
    </location>
</feature>
<reference evidence="2" key="1">
    <citation type="journal article" date="2018" name="Genome Biol.">
        <title>SKESA: strategic k-mer extension for scrupulous assemblies.</title>
        <authorList>
            <person name="Souvorov A."/>
            <person name="Agarwala R."/>
            <person name="Lipman D.J."/>
        </authorList>
    </citation>
    <scope>NUCLEOTIDE SEQUENCE</scope>
    <source>
        <strain evidence="2">405-87</strain>
    </source>
</reference>
<dbReference type="InterPro" id="IPR036745">
    <property type="entry name" value="PolIII_theta_sf"/>
</dbReference>
<reference evidence="2" key="2">
    <citation type="submission" date="2018-07" db="EMBL/GenBank/DDBJ databases">
        <authorList>
            <consortium name="NCBI Pathogen Detection Project"/>
        </authorList>
    </citation>
    <scope>NUCLEOTIDE SEQUENCE</scope>
    <source>
        <strain evidence="2">405-87</strain>
    </source>
</reference>
<dbReference type="SUPFAM" id="SSF46575">
    <property type="entry name" value="DNA polymerase III theta subunit-like"/>
    <property type="match status" value="1"/>
</dbReference>
<dbReference type="InterPro" id="IPR009052">
    <property type="entry name" value="DNA_pol_III_theta_bac"/>
</dbReference>
<dbReference type="Gene3D" id="1.20.58.250">
    <property type="entry name" value="DNA polymerase III-theta"/>
    <property type="match status" value="1"/>
</dbReference>
<proteinExistence type="predicted"/>
<protein>
    <submittedName>
        <fullName evidence="2">DNA polymerase III subunit theta</fullName>
    </submittedName>
</protein>
<name>A0A753B4T8_SALHO</name>
<accession>A0A753B4T8</accession>
<organism evidence="2">
    <name type="scientific">Salmonella enterica subsp. houtenae serovar 45:g,z51:-</name>
    <dbReference type="NCBI Taxonomy" id="1967611"/>
    <lineage>
        <taxon>Bacteria</taxon>
        <taxon>Pseudomonadati</taxon>
        <taxon>Pseudomonadota</taxon>
        <taxon>Gammaproteobacteria</taxon>
        <taxon>Enterobacterales</taxon>
        <taxon>Enterobacteriaceae</taxon>
        <taxon>Salmonella</taxon>
    </lineage>
</organism>
<feature type="region of interest" description="Disordered" evidence="1">
    <location>
        <begin position="58"/>
        <end position="86"/>
    </location>
</feature>